<feature type="domain" description="CHCH" evidence="2">
    <location>
        <begin position="56"/>
        <end position="88"/>
    </location>
</feature>
<dbReference type="GO" id="GO:0005654">
    <property type="term" value="C:nucleoplasm"/>
    <property type="evidence" value="ECO:0007669"/>
    <property type="project" value="TreeGrafter"/>
</dbReference>
<dbReference type="GO" id="GO:0005761">
    <property type="term" value="C:mitochondrial ribosome"/>
    <property type="evidence" value="ECO:0007669"/>
    <property type="project" value="InterPro"/>
</dbReference>
<dbReference type="SUPFAM" id="SSF47072">
    <property type="entry name" value="Cysteine alpha-hairpin motif"/>
    <property type="match status" value="1"/>
</dbReference>
<proteinExistence type="predicted"/>
<reference evidence="3" key="1">
    <citation type="submission" date="2020-07" db="EMBL/GenBank/DDBJ databases">
        <title>The High-quality genome of the commercially important snow crab, Chionoecetes opilio.</title>
        <authorList>
            <person name="Jeong J.-H."/>
            <person name="Ryu S."/>
        </authorList>
    </citation>
    <scope>NUCLEOTIDE SEQUENCE</scope>
    <source>
        <strain evidence="3">MADBK_172401_WGS</strain>
        <tissue evidence="3">Digestive gland</tissue>
    </source>
</reference>
<evidence type="ECO:0000313" key="4">
    <source>
        <dbReference type="Proteomes" id="UP000770661"/>
    </source>
</evidence>
<dbReference type="InterPro" id="IPR009069">
    <property type="entry name" value="Cys_alpha_HP_mot_SF"/>
</dbReference>
<dbReference type="GO" id="GO:0003723">
    <property type="term" value="F:RNA binding"/>
    <property type="evidence" value="ECO:0007669"/>
    <property type="project" value="TreeGrafter"/>
</dbReference>
<evidence type="ECO:0000313" key="3">
    <source>
        <dbReference type="EMBL" id="KAG0721969.1"/>
    </source>
</evidence>
<protein>
    <recommendedName>
        <fullName evidence="2">CHCH domain-containing protein</fullName>
    </recommendedName>
</protein>
<organism evidence="3 4">
    <name type="scientific">Chionoecetes opilio</name>
    <name type="common">Atlantic snow crab</name>
    <name type="synonym">Cancer opilio</name>
    <dbReference type="NCBI Taxonomy" id="41210"/>
    <lineage>
        <taxon>Eukaryota</taxon>
        <taxon>Metazoa</taxon>
        <taxon>Ecdysozoa</taxon>
        <taxon>Arthropoda</taxon>
        <taxon>Crustacea</taxon>
        <taxon>Multicrustacea</taxon>
        <taxon>Malacostraca</taxon>
        <taxon>Eumalacostraca</taxon>
        <taxon>Eucarida</taxon>
        <taxon>Decapoda</taxon>
        <taxon>Pleocyemata</taxon>
        <taxon>Brachyura</taxon>
        <taxon>Eubrachyura</taxon>
        <taxon>Majoidea</taxon>
        <taxon>Majidae</taxon>
        <taxon>Chionoecetes</taxon>
    </lineage>
</organism>
<dbReference type="Pfam" id="PF06747">
    <property type="entry name" value="CHCH"/>
    <property type="match status" value="1"/>
</dbReference>
<keyword evidence="1" id="KW-1015">Disulfide bond</keyword>
<name>A0A8J5CU82_CHIOP</name>
<sequence length="128" mass="14622">MRLTPINLRSTYLVNNLRPKNGRRPTRTPFPFNGCLPLELKDSVSGKSDRQETNACLQEISILFACFKRNDFVQAACSKEIDAFQACHLNHMVTQQKKNQDQGALVPGAKHLSHKQVNQLLRMYKQPK</sequence>
<dbReference type="GO" id="GO:0032543">
    <property type="term" value="P:mitochondrial translation"/>
    <property type="evidence" value="ECO:0007669"/>
    <property type="project" value="InterPro"/>
</dbReference>
<dbReference type="PANTHER" id="PTHR31278">
    <property type="entry name" value="CHCHD1"/>
    <property type="match status" value="1"/>
</dbReference>
<comment type="caution">
    <text evidence="3">The sequence shown here is derived from an EMBL/GenBank/DDBJ whole genome shotgun (WGS) entry which is preliminary data.</text>
</comment>
<dbReference type="InterPro" id="IPR033620">
    <property type="entry name" value="Ribosomal_mS37_met"/>
</dbReference>
<gene>
    <name evidence="3" type="ORF">GWK47_045358</name>
</gene>
<dbReference type="OrthoDB" id="5825849at2759"/>
<dbReference type="InterPro" id="IPR010625">
    <property type="entry name" value="CHCH"/>
</dbReference>
<evidence type="ECO:0000259" key="2">
    <source>
        <dbReference type="Pfam" id="PF06747"/>
    </source>
</evidence>
<evidence type="ECO:0000256" key="1">
    <source>
        <dbReference type="ARBA" id="ARBA00023157"/>
    </source>
</evidence>
<dbReference type="Proteomes" id="UP000770661">
    <property type="component" value="Unassembled WGS sequence"/>
</dbReference>
<accession>A0A8J5CU82</accession>
<dbReference type="EMBL" id="JACEEZ010010213">
    <property type="protein sequence ID" value="KAG0721969.1"/>
    <property type="molecule type" value="Genomic_DNA"/>
</dbReference>
<dbReference type="AlphaFoldDB" id="A0A8J5CU82"/>
<keyword evidence="4" id="KW-1185">Reference proteome</keyword>
<dbReference type="PANTHER" id="PTHR31278:SF2">
    <property type="entry name" value="SMALL RIBOSOMAL SUBUNIT PROTEIN MS37"/>
    <property type="match status" value="1"/>
</dbReference>